<dbReference type="AlphaFoldDB" id="A0A101CHQ3"/>
<gene>
    <name evidence="1" type="ORF">AR686_07780</name>
</gene>
<reference evidence="1 2" key="1">
    <citation type="submission" date="2015-10" db="EMBL/GenBank/DDBJ databases">
        <title>Genome sequence of Chryseobacterium greenlandense.</title>
        <authorList>
            <person name="Newman J."/>
            <person name="Fischer K."/>
            <person name="Miller J."/>
        </authorList>
    </citation>
    <scope>NUCLEOTIDE SEQUENCE [LARGE SCALE GENOMIC DNA]</scope>
    <source>
        <strain evidence="1 2">UMB34</strain>
    </source>
</reference>
<name>A0A101CHQ3_9FLAO</name>
<dbReference type="Proteomes" id="UP000054388">
    <property type="component" value="Unassembled WGS sequence"/>
</dbReference>
<protein>
    <submittedName>
        <fullName evidence="1">Uncharacterized protein</fullName>
    </submittedName>
</protein>
<dbReference type="RefSeq" id="WP_059136417.1">
    <property type="nucleotide sequence ID" value="NZ_LMAI01000004.1"/>
</dbReference>
<comment type="caution">
    <text evidence="1">The sequence shown here is derived from an EMBL/GenBank/DDBJ whole genome shotgun (WGS) entry which is preliminary data.</text>
</comment>
<sequence length="163" mass="18604">MKTNNILNLAIKQNLCNEYQEKIKNDSSLENLCKMYFDGDDWSMENDFPSLEVLREFKGKSDVFGLRTDFKGSNKNELQSAYFGNSEVNLRYDGYAVGKLILRHQTKAKIKASGNAKLFINILDNAELEIECTEKASVSIFCYDNHNVKSIGNVKVHLSTFKK</sequence>
<proteinExistence type="predicted"/>
<accession>A0A101CHQ3</accession>
<evidence type="ECO:0000313" key="1">
    <source>
        <dbReference type="EMBL" id="KUJ56453.1"/>
    </source>
</evidence>
<evidence type="ECO:0000313" key="2">
    <source>
        <dbReference type="Proteomes" id="UP000054388"/>
    </source>
</evidence>
<organism evidence="1 2">
    <name type="scientific">Chryseobacterium aquaticum subsp. greenlandense</name>
    <dbReference type="NCBI Taxonomy" id="345663"/>
    <lineage>
        <taxon>Bacteria</taxon>
        <taxon>Pseudomonadati</taxon>
        <taxon>Bacteroidota</taxon>
        <taxon>Flavobacteriia</taxon>
        <taxon>Flavobacteriales</taxon>
        <taxon>Weeksellaceae</taxon>
        <taxon>Chryseobacterium group</taxon>
        <taxon>Chryseobacterium</taxon>
    </lineage>
</organism>
<dbReference type="EMBL" id="LMAI01000004">
    <property type="protein sequence ID" value="KUJ56453.1"/>
    <property type="molecule type" value="Genomic_DNA"/>
</dbReference>